<dbReference type="OrthoDB" id="1123467at2"/>
<keyword evidence="1" id="KW-0472">Membrane</keyword>
<dbReference type="InterPro" id="IPR012373">
    <property type="entry name" value="Ferrdict_sens_TM"/>
</dbReference>
<evidence type="ECO:0000256" key="1">
    <source>
        <dbReference type="SAM" id="Phobius"/>
    </source>
</evidence>
<evidence type="ECO:0000313" key="4">
    <source>
        <dbReference type="EMBL" id="RRD61220.1"/>
    </source>
</evidence>
<evidence type="ECO:0000313" key="5">
    <source>
        <dbReference type="Proteomes" id="UP000278609"/>
    </source>
</evidence>
<dbReference type="Gene3D" id="2.60.120.1440">
    <property type="match status" value="1"/>
</dbReference>
<proteinExistence type="predicted"/>
<evidence type="ECO:0000259" key="2">
    <source>
        <dbReference type="Pfam" id="PF04773"/>
    </source>
</evidence>
<dbReference type="InterPro" id="IPR006860">
    <property type="entry name" value="FecR"/>
</dbReference>
<dbReference type="PANTHER" id="PTHR30273">
    <property type="entry name" value="PERIPLASMIC SIGNAL SENSOR AND SIGMA FACTOR ACTIVATOR FECR-RELATED"/>
    <property type="match status" value="1"/>
</dbReference>
<name>A0A3P1XT29_TANFO</name>
<feature type="domain" description="FecR protein" evidence="2">
    <location>
        <begin position="181"/>
        <end position="273"/>
    </location>
</feature>
<dbReference type="AlphaFoldDB" id="A0A3P1XT29"/>
<accession>A0A3P1XT29</accession>
<dbReference type="EMBL" id="RQYS01000023">
    <property type="protein sequence ID" value="RRD61220.1"/>
    <property type="molecule type" value="Genomic_DNA"/>
</dbReference>
<dbReference type="Pfam" id="PF04773">
    <property type="entry name" value="FecR"/>
    <property type="match status" value="1"/>
</dbReference>
<feature type="transmembrane region" description="Helical" evidence="1">
    <location>
        <begin position="89"/>
        <end position="108"/>
    </location>
</feature>
<keyword evidence="1" id="KW-1133">Transmembrane helix</keyword>
<organism evidence="4 5">
    <name type="scientific">Tannerella forsythia</name>
    <name type="common">Bacteroides forsythus</name>
    <dbReference type="NCBI Taxonomy" id="28112"/>
    <lineage>
        <taxon>Bacteria</taxon>
        <taxon>Pseudomonadati</taxon>
        <taxon>Bacteroidota</taxon>
        <taxon>Bacteroidia</taxon>
        <taxon>Bacteroidales</taxon>
        <taxon>Tannerellaceae</taxon>
        <taxon>Tannerella</taxon>
    </lineage>
</organism>
<dbReference type="GO" id="GO:0016989">
    <property type="term" value="F:sigma factor antagonist activity"/>
    <property type="evidence" value="ECO:0007669"/>
    <property type="project" value="TreeGrafter"/>
</dbReference>
<feature type="domain" description="Protein FecR C-terminal" evidence="3">
    <location>
        <begin position="315"/>
        <end position="381"/>
    </location>
</feature>
<sequence>MTNKLATYSSFLENRQFVKWRLLREEEAEKYWLAFIKEHPELEDEFNEAIRICDQIRINERLFTDTDVLYRRILKSIALHRKKKQRSKVVLYSLSAAASIALLFIYTLRLFTPHAPSVPNEETIGKTLPDQHITLVTGGKTIALDQNANIQLSNGQISYVDNVSTAQSIEIDDAQTNRLIVPNGKRSSIVLADGSEIRINSGSQLTFPSSFNQKTREIYAEGEIYLHVSASDKQPFIVHTPKFAVKVYGTCFNVSAYRDDPESSVVLVSGCVEINTGNHPSVKMLPNEMTRLRNGDLSTETVDVSQYTSWVDGIFIFDGTPTSEMLKKVGRYYNLSFEGTTNLPDKKITGKLFLSENIDEVLASISLLTATEYKREENTIKLIRKDREE</sequence>
<keyword evidence="1" id="KW-0812">Transmembrane</keyword>
<dbReference type="PANTHER" id="PTHR30273:SF2">
    <property type="entry name" value="PROTEIN FECR"/>
    <property type="match status" value="1"/>
</dbReference>
<gene>
    <name evidence="4" type="ORF">EII40_06315</name>
</gene>
<reference evidence="4 5" key="1">
    <citation type="submission" date="2018-11" db="EMBL/GenBank/DDBJ databases">
        <title>Genomes From Bacteria Associated with the Canine Oral Cavity: a Test Case for Automated Genome-Based Taxonomic Assignment.</title>
        <authorList>
            <person name="Coil D.A."/>
            <person name="Jospin G."/>
            <person name="Darling A.E."/>
            <person name="Wallis C."/>
            <person name="Davis I.J."/>
            <person name="Harris S."/>
            <person name="Eisen J.A."/>
            <person name="Holcombe L.J."/>
            <person name="O'Flynn C."/>
        </authorList>
    </citation>
    <scope>NUCLEOTIDE SEQUENCE [LARGE SCALE GENOMIC DNA]</scope>
    <source>
        <strain evidence="4 5">OH2617_COT-023</strain>
    </source>
</reference>
<protein>
    <submittedName>
        <fullName evidence="4">FecR family protein</fullName>
    </submittedName>
</protein>
<dbReference type="Gene3D" id="3.55.50.30">
    <property type="match status" value="1"/>
</dbReference>
<comment type="caution">
    <text evidence="4">The sequence shown here is derived from an EMBL/GenBank/DDBJ whole genome shotgun (WGS) entry which is preliminary data.</text>
</comment>
<evidence type="ECO:0000259" key="3">
    <source>
        <dbReference type="Pfam" id="PF16344"/>
    </source>
</evidence>
<dbReference type="Pfam" id="PF16344">
    <property type="entry name" value="FecR_C"/>
    <property type="match status" value="1"/>
</dbReference>
<dbReference type="InterPro" id="IPR032508">
    <property type="entry name" value="FecR_C"/>
</dbReference>
<dbReference type="Proteomes" id="UP000278609">
    <property type="component" value="Unassembled WGS sequence"/>
</dbReference>